<gene>
    <name evidence="1" type="ORF">M8542_36610</name>
</gene>
<evidence type="ECO:0000313" key="1">
    <source>
        <dbReference type="EMBL" id="MCR6488367.1"/>
    </source>
</evidence>
<dbReference type="RefSeq" id="WP_257924926.1">
    <property type="nucleotide sequence ID" value="NZ_JAMXQV010000024.1"/>
</dbReference>
<keyword evidence="2" id="KW-1185">Reference proteome</keyword>
<sequence>MPYAVWLEMTAPAPIDDAAAVAQLPGLIVDLLKAGWDVPAVPRLDDDVEDDAAGEPGLVDLSVVGYADGAMIGLAVDTDVLEVATTIGASLCRHLADAAPALLGWTTDSLRVTTVTTPDADGNWLPRLREDGPRFPVAEHLRDDLLEMEAQFLLAAAVRDLHDPTGESRRTPNAVDAADLIGGAVTQHPWGRELASELGTLLIAAAEHETAAGTRRPLTGHGNGDTALAQHLLSAVRAEIDQPATDYDDDRMRGHVLLDDFMQCHDLRWNHRSDDLDDAAYQLRSRAQLRALLWAGLRVLATVTHDVTEHARTPWLWLDALDSDDANPAVEILAEIDDEHLTASDEEDDDELTAAADAHVLIRAALLRPDLLETPALGAPGAALSDVTVTAGPLHHVAHDALLTVGADAIQAAADTADLTTTANRVLPALRAIEALRDDDSDPQADPYNDLYDALDHLLPADDTHDRRVRLARELLRLITTAAGATPDMPARVALELFLDPAATASVLLTGDNNHRTVRRLRTCILSAAAALDPALAGSFAADLPALRSTDPRVRELTTTLHAFAGVQPLMDAFLTPLLRPTPPPGTWPPNARLRK</sequence>
<reference evidence="1" key="1">
    <citation type="submission" date="2022-06" db="EMBL/GenBank/DDBJ databases">
        <title>Amycolatopsis iheyaensis sp. nov., a new species of the genus Amycolatopsis isolated from soil in Iheya island, Japan.</title>
        <authorList>
            <person name="Ngamcharungchit C."/>
            <person name="Kanto H."/>
            <person name="Take A."/>
            <person name="Intra B."/>
            <person name="Matsumoto A."/>
            <person name="Panbangred W."/>
            <person name="Inahashi Y."/>
        </authorList>
    </citation>
    <scope>NUCLEOTIDE SEQUENCE</scope>
    <source>
        <strain evidence="1">OK19-0408</strain>
    </source>
</reference>
<protein>
    <submittedName>
        <fullName evidence="1">Uncharacterized protein</fullName>
    </submittedName>
</protein>
<dbReference type="AlphaFoldDB" id="A0A9X2NIF5"/>
<comment type="caution">
    <text evidence="1">The sequence shown here is derived from an EMBL/GenBank/DDBJ whole genome shotgun (WGS) entry which is preliminary data.</text>
</comment>
<dbReference type="EMBL" id="JAMXQV010000024">
    <property type="protein sequence ID" value="MCR6488367.1"/>
    <property type="molecule type" value="Genomic_DNA"/>
</dbReference>
<accession>A0A9X2NIF5</accession>
<organism evidence="1 2">
    <name type="scientific">Amycolatopsis iheyensis</name>
    <dbReference type="NCBI Taxonomy" id="2945988"/>
    <lineage>
        <taxon>Bacteria</taxon>
        <taxon>Bacillati</taxon>
        <taxon>Actinomycetota</taxon>
        <taxon>Actinomycetes</taxon>
        <taxon>Pseudonocardiales</taxon>
        <taxon>Pseudonocardiaceae</taxon>
        <taxon>Amycolatopsis</taxon>
    </lineage>
</organism>
<evidence type="ECO:0000313" key="2">
    <source>
        <dbReference type="Proteomes" id="UP001144096"/>
    </source>
</evidence>
<name>A0A9X2NIF5_9PSEU</name>
<dbReference type="Proteomes" id="UP001144096">
    <property type="component" value="Unassembled WGS sequence"/>
</dbReference>
<proteinExistence type="predicted"/>